<dbReference type="PANTHER" id="PTHR38441">
    <property type="entry name" value="INTEGRAL MEMBRANE PROTEIN-RELATED"/>
    <property type="match status" value="1"/>
</dbReference>
<dbReference type="PANTHER" id="PTHR38441:SF1">
    <property type="entry name" value="MEMBRANE PROTEIN"/>
    <property type="match status" value="1"/>
</dbReference>
<dbReference type="Proteomes" id="UP000824037">
    <property type="component" value="Unassembled WGS sequence"/>
</dbReference>
<accession>A0A9D2EIN9</accession>
<protein>
    <submittedName>
        <fullName evidence="3">DUF485 domain-containing protein</fullName>
    </submittedName>
</protein>
<keyword evidence="2" id="KW-0472">Membrane</keyword>
<evidence type="ECO:0000256" key="1">
    <source>
        <dbReference type="SAM" id="MobiDB-lite"/>
    </source>
</evidence>
<keyword evidence="2" id="KW-0812">Transmembrane</keyword>
<sequence length="129" mass="14542">MNEDGPGTPPPGAATASDDPPRERVVTQEDYERAQASPEFQELRRRVRAFAFPMTVAFLLWYATYVLLSTYAVEFMATPVIGNVNIGLLFGLGQFVTTFLITFLYVRHANRRLDPTADRIRTELETGQI</sequence>
<dbReference type="AlphaFoldDB" id="A0A9D2EIN9"/>
<name>A0A9D2EIN9_9MICO</name>
<evidence type="ECO:0000313" key="3">
    <source>
        <dbReference type="EMBL" id="HIZ37937.1"/>
    </source>
</evidence>
<evidence type="ECO:0000256" key="2">
    <source>
        <dbReference type="SAM" id="Phobius"/>
    </source>
</evidence>
<feature type="transmembrane region" description="Helical" evidence="2">
    <location>
        <begin position="50"/>
        <end position="72"/>
    </location>
</feature>
<dbReference type="InterPro" id="IPR036259">
    <property type="entry name" value="MFS_trans_sf"/>
</dbReference>
<comment type="caution">
    <text evidence="3">The sequence shown here is derived from an EMBL/GenBank/DDBJ whole genome shotgun (WGS) entry which is preliminary data.</text>
</comment>
<feature type="transmembrane region" description="Helical" evidence="2">
    <location>
        <begin position="84"/>
        <end position="106"/>
    </location>
</feature>
<feature type="region of interest" description="Disordered" evidence="1">
    <location>
        <begin position="1"/>
        <end position="37"/>
    </location>
</feature>
<organism evidence="3 4">
    <name type="scientific">Candidatus Ruania gallistercoris</name>
    <dbReference type="NCBI Taxonomy" id="2838746"/>
    <lineage>
        <taxon>Bacteria</taxon>
        <taxon>Bacillati</taxon>
        <taxon>Actinomycetota</taxon>
        <taxon>Actinomycetes</taxon>
        <taxon>Micrococcales</taxon>
        <taxon>Ruaniaceae</taxon>
        <taxon>Ruania</taxon>
    </lineage>
</organism>
<dbReference type="EMBL" id="DXBY01000329">
    <property type="protein sequence ID" value="HIZ37937.1"/>
    <property type="molecule type" value="Genomic_DNA"/>
</dbReference>
<dbReference type="InterPro" id="IPR007436">
    <property type="entry name" value="DUF485"/>
</dbReference>
<dbReference type="Pfam" id="PF04341">
    <property type="entry name" value="DUF485"/>
    <property type="match status" value="1"/>
</dbReference>
<reference evidence="3" key="2">
    <citation type="submission" date="2021-04" db="EMBL/GenBank/DDBJ databases">
        <authorList>
            <person name="Gilroy R."/>
        </authorList>
    </citation>
    <scope>NUCLEOTIDE SEQUENCE</scope>
    <source>
        <strain evidence="3">ChiGjej4B4-7305</strain>
    </source>
</reference>
<reference evidence="3" key="1">
    <citation type="journal article" date="2021" name="PeerJ">
        <title>Extensive microbial diversity within the chicken gut microbiome revealed by metagenomics and culture.</title>
        <authorList>
            <person name="Gilroy R."/>
            <person name="Ravi A."/>
            <person name="Getino M."/>
            <person name="Pursley I."/>
            <person name="Horton D.L."/>
            <person name="Alikhan N.F."/>
            <person name="Baker D."/>
            <person name="Gharbi K."/>
            <person name="Hall N."/>
            <person name="Watson M."/>
            <person name="Adriaenssens E.M."/>
            <person name="Foster-Nyarko E."/>
            <person name="Jarju S."/>
            <person name="Secka A."/>
            <person name="Antonio M."/>
            <person name="Oren A."/>
            <person name="Chaudhuri R.R."/>
            <person name="La Ragione R."/>
            <person name="Hildebrand F."/>
            <person name="Pallen M.J."/>
        </authorList>
    </citation>
    <scope>NUCLEOTIDE SEQUENCE</scope>
    <source>
        <strain evidence="3">ChiGjej4B4-7305</strain>
    </source>
</reference>
<keyword evidence="2" id="KW-1133">Transmembrane helix</keyword>
<evidence type="ECO:0000313" key="4">
    <source>
        <dbReference type="Proteomes" id="UP000824037"/>
    </source>
</evidence>
<dbReference type="SUPFAM" id="SSF103473">
    <property type="entry name" value="MFS general substrate transporter"/>
    <property type="match status" value="1"/>
</dbReference>
<proteinExistence type="predicted"/>
<feature type="compositionally biased region" description="Basic and acidic residues" evidence="1">
    <location>
        <begin position="19"/>
        <end position="33"/>
    </location>
</feature>
<gene>
    <name evidence="3" type="ORF">H9815_19350</name>
</gene>